<reference evidence="3 4" key="1">
    <citation type="journal article" date="2019" name="Int. J. Syst. Evol. Microbiol.">
        <title>The Global Catalogue of Microorganisms (GCM) 10K type strain sequencing project: providing services to taxonomists for standard genome sequencing and annotation.</title>
        <authorList>
            <consortium name="The Broad Institute Genomics Platform"/>
            <consortium name="The Broad Institute Genome Sequencing Center for Infectious Disease"/>
            <person name="Wu L."/>
            <person name="Ma J."/>
        </authorList>
    </citation>
    <scope>NUCLEOTIDE SEQUENCE [LARGE SCALE GENOMIC DNA]</scope>
    <source>
        <strain evidence="3 4">JCM 15503</strain>
    </source>
</reference>
<dbReference type="PANTHER" id="PTHR44757">
    <property type="entry name" value="DIGUANYLATE CYCLASE DGCP"/>
    <property type="match status" value="1"/>
</dbReference>
<evidence type="ECO:0000259" key="2">
    <source>
        <dbReference type="PROSITE" id="PS50887"/>
    </source>
</evidence>
<dbReference type="Pfam" id="PF08448">
    <property type="entry name" value="PAS_4"/>
    <property type="match status" value="1"/>
</dbReference>
<dbReference type="InterPro" id="IPR029787">
    <property type="entry name" value="Nucleotide_cyclase"/>
</dbReference>
<dbReference type="PROSITE" id="PS50887">
    <property type="entry name" value="GGDEF"/>
    <property type="match status" value="1"/>
</dbReference>
<dbReference type="Proteomes" id="UP001500279">
    <property type="component" value="Unassembled WGS sequence"/>
</dbReference>
<evidence type="ECO:0000313" key="3">
    <source>
        <dbReference type="EMBL" id="GAA0748440.1"/>
    </source>
</evidence>
<sequence>MDRRPPSFDPQSRTWLELGEVQRLLLDSYPGLVLGLDLDGRIRWINPAGAERLGRGRDELSGRELAGNLMALEELEVRATQLSRELGERIPADASVLSARLQRGFTDEHEWVLRHKDGSPQPTRLALGTLRDHQGSVVGLIAVEPAQRSDDEARLQLTHHDSLTGLPTRAVLPDRAEMAIQRAARQHSVVAFMLVELTGFEALCETHGHSVGDDVLRATASRLHFELRKTDTAVRLDGGQFAAMLVDLHHADEATLVANKIAQALAAPVNVGVARIPLSARIGVAWFPSHGDQLLPLLQAAEAALASVSSEAGGVACAPLAGD</sequence>
<dbReference type="Gene3D" id="3.30.70.270">
    <property type="match status" value="1"/>
</dbReference>
<keyword evidence="4" id="KW-1185">Reference proteome</keyword>
<organism evidence="3 4">
    <name type="scientific">Ideonella azotifigens</name>
    <dbReference type="NCBI Taxonomy" id="513160"/>
    <lineage>
        <taxon>Bacteria</taxon>
        <taxon>Pseudomonadati</taxon>
        <taxon>Pseudomonadota</taxon>
        <taxon>Betaproteobacteria</taxon>
        <taxon>Burkholderiales</taxon>
        <taxon>Sphaerotilaceae</taxon>
        <taxon>Ideonella</taxon>
    </lineage>
</organism>
<evidence type="ECO:0008006" key="5">
    <source>
        <dbReference type="Google" id="ProtNLM"/>
    </source>
</evidence>
<dbReference type="EMBL" id="BAAAEW010000008">
    <property type="protein sequence ID" value="GAA0748440.1"/>
    <property type="molecule type" value="Genomic_DNA"/>
</dbReference>
<evidence type="ECO:0000259" key="1">
    <source>
        <dbReference type="PROSITE" id="PS50112"/>
    </source>
</evidence>
<dbReference type="Pfam" id="PF00990">
    <property type="entry name" value="GGDEF"/>
    <property type="match status" value="1"/>
</dbReference>
<dbReference type="SMART" id="SM00091">
    <property type="entry name" value="PAS"/>
    <property type="match status" value="1"/>
</dbReference>
<feature type="domain" description="GGDEF" evidence="2">
    <location>
        <begin position="188"/>
        <end position="322"/>
    </location>
</feature>
<dbReference type="SUPFAM" id="SSF55073">
    <property type="entry name" value="Nucleotide cyclase"/>
    <property type="match status" value="1"/>
</dbReference>
<dbReference type="NCBIfam" id="TIGR00254">
    <property type="entry name" value="GGDEF"/>
    <property type="match status" value="1"/>
</dbReference>
<dbReference type="InterPro" id="IPR000160">
    <property type="entry name" value="GGDEF_dom"/>
</dbReference>
<dbReference type="InterPro" id="IPR043128">
    <property type="entry name" value="Rev_trsase/Diguanyl_cyclase"/>
</dbReference>
<proteinExistence type="predicted"/>
<dbReference type="PROSITE" id="PS50112">
    <property type="entry name" value="PAS"/>
    <property type="match status" value="1"/>
</dbReference>
<dbReference type="CDD" id="cd01949">
    <property type="entry name" value="GGDEF"/>
    <property type="match status" value="1"/>
</dbReference>
<dbReference type="PANTHER" id="PTHR44757:SF2">
    <property type="entry name" value="BIOFILM ARCHITECTURE MAINTENANCE PROTEIN MBAA"/>
    <property type="match status" value="1"/>
</dbReference>
<comment type="caution">
    <text evidence="3">The sequence shown here is derived from an EMBL/GenBank/DDBJ whole genome shotgun (WGS) entry which is preliminary data.</text>
</comment>
<gene>
    <name evidence="3" type="ORF">GCM10009107_17940</name>
</gene>
<evidence type="ECO:0000313" key="4">
    <source>
        <dbReference type="Proteomes" id="UP001500279"/>
    </source>
</evidence>
<dbReference type="InterPro" id="IPR000014">
    <property type="entry name" value="PAS"/>
</dbReference>
<dbReference type="SMART" id="SM00267">
    <property type="entry name" value="GGDEF"/>
    <property type="match status" value="1"/>
</dbReference>
<protein>
    <recommendedName>
        <fullName evidence="5">Diguanylate cyclase</fullName>
    </recommendedName>
</protein>
<dbReference type="CDD" id="cd00130">
    <property type="entry name" value="PAS"/>
    <property type="match status" value="1"/>
</dbReference>
<feature type="domain" description="PAS" evidence="1">
    <location>
        <begin position="23"/>
        <end position="89"/>
    </location>
</feature>
<dbReference type="RefSeq" id="WP_141291669.1">
    <property type="nucleotide sequence ID" value="NZ_BAAAEW010000008.1"/>
</dbReference>
<dbReference type="InterPro" id="IPR013656">
    <property type="entry name" value="PAS_4"/>
</dbReference>
<dbReference type="SUPFAM" id="SSF55785">
    <property type="entry name" value="PYP-like sensor domain (PAS domain)"/>
    <property type="match status" value="1"/>
</dbReference>
<dbReference type="InterPro" id="IPR052155">
    <property type="entry name" value="Biofilm_reg_signaling"/>
</dbReference>
<dbReference type="Gene3D" id="3.30.450.20">
    <property type="entry name" value="PAS domain"/>
    <property type="match status" value="1"/>
</dbReference>
<dbReference type="InterPro" id="IPR035965">
    <property type="entry name" value="PAS-like_dom_sf"/>
</dbReference>
<name>A0ABN1JX68_9BURK</name>
<accession>A0ABN1JX68</accession>